<dbReference type="SUPFAM" id="SSF88713">
    <property type="entry name" value="Glycoside hydrolase/deacetylase"/>
    <property type="match status" value="1"/>
</dbReference>
<comment type="caution">
    <text evidence="4">The sequence shown here is derived from an EMBL/GenBank/DDBJ whole genome shotgun (WGS) entry which is preliminary data.</text>
</comment>
<organism evidence="4 5">
    <name type="scientific">Calderihabitans maritimus</name>
    <dbReference type="NCBI Taxonomy" id="1246530"/>
    <lineage>
        <taxon>Bacteria</taxon>
        <taxon>Bacillati</taxon>
        <taxon>Bacillota</taxon>
        <taxon>Clostridia</taxon>
        <taxon>Neomoorellales</taxon>
        <taxon>Calderihabitantaceae</taxon>
        <taxon>Calderihabitans</taxon>
    </lineage>
</organism>
<reference evidence="5" key="1">
    <citation type="journal article" date="2017" name="Appl. Environ. Microbiol.">
        <title>Genomic Analysis of Calderihabitans maritimus KKC1, a Thermophilic, Hydrogenogenic, Carboxydotrophic Bacterium Isolated from Marine Sediment.</title>
        <authorList>
            <person name="Omae K."/>
            <person name="Yoneda Y."/>
            <person name="Fukuyama Y."/>
            <person name="Yoshida T."/>
            <person name="Sako Y."/>
        </authorList>
    </citation>
    <scope>NUCLEOTIDE SEQUENCE [LARGE SCALE GENOMIC DNA]</scope>
    <source>
        <strain evidence="5">KKC1</strain>
    </source>
</reference>
<evidence type="ECO:0000313" key="4">
    <source>
        <dbReference type="EMBL" id="GAW91726.1"/>
    </source>
</evidence>
<dbReference type="CDD" id="cd10950">
    <property type="entry name" value="CE4_BsYlxY_like"/>
    <property type="match status" value="1"/>
</dbReference>
<dbReference type="GO" id="GO:0005975">
    <property type="term" value="P:carbohydrate metabolic process"/>
    <property type="evidence" value="ECO:0007669"/>
    <property type="project" value="InterPro"/>
</dbReference>
<dbReference type="Pfam" id="PF01522">
    <property type="entry name" value="Polysacc_deac_1"/>
    <property type="match status" value="1"/>
</dbReference>
<evidence type="ECO:0000256" key="2">
    <source>
        <dbReference type="ARBA" id="ARBA00022801"/>
    </source>
</evidence>
<dbReference type="GO" id="GO:0046872">
    <property type="term" value="F:metal ion binding"/>
    <property type="evidence" value="ECO:0007669"/>
    <property type="project" value="UniProtKB-KW"/>
</dbReference>
<gene>
    <name evidence="4" type="ORF">KKC1_08870</name>
</gene>
<protein>
    <submittedName>
        <fullName evidence="4">Polysaccharide deacetylase</fullName>
    </submittedName>
</protein>
<dbReference type="Proteomes" id="UP000197032">
    <property type="component" value="Unassembled WGS sequence"/>
</dbReference>
<keyword evidence="1" id="KW-0479">Metal-binding</keyword>
<name>A0A1Z5HQB5_9FIRM</name>
<dbReference type="InterPro" id="IPR002509">
    <property type="entry name" value="NODB_dom"/>
</dbReference>
<dbReference type="EMBL" id="BDGJ01000032">
    <property type="protein sequence ID" value="GAW91726.1"/>
    <property type="molecule type" value="Genomic_DNA"/>
</dbReference>
<keyword evidence="5" id="KW-1185">Reference proteome</keyword>
<dbReference type="GO" id="GO:0016020">
    <property type="term" value="C:membrane"/>
    <property type="evidence" value="ECO:0007669"/>
    <property type="project" value="TreeGrafter"/>
</dbReference>
<evidence type="ECO:0000259" key="3">
    <source>
        <dbReference type="PROSITE" id="PS51677"/>
    </source>
</evidence>
<evidence type="ECO:0000256" key="1">
    <source>
        <dbReference type="ARBA" id="ARBA00022723"/>
    </source>
</evidence>
<dbReference type="InterPro" id="IPR011330">
    <property type="entry name" value="Glyco_hydro/deAcase_b/a-brl"/>
</dbReference>
<accession>A0A1Z5HQB5</accession>
<proteinExistence type="predicted"/>
<dbReference type="RefSeq" id="WP_238134189.1">
    <property type="nucleotide sequence ID" value="NZ_BDGJ01000032.1"/>
</dbReference>
<dbReference type="PANTHER" id="PTHR10587">
    <property type="entry name" value="GLYCOSYL TRANSFERASE-RELATED"/>
    <property type="match status" value="1"/>
</dbReference>
<dbReference type="PANTHER" id="PTHR10587:SF133">
    <property type="entry name" value="CHITIN DEACETYLASE 1-RELATED"/>
    <property type="match status" value="1"/>
</dbReference>
<keyword evidence="2" id="KW-0378">Hydrolase</keyword>
<dbReference type="AlphaFoldDB" id="A0A1Z5HQB5"/>
<feature type="domain" description="NodB homology" evidence="3">
    <location>
        <begin position="53"/>
        <end position="230"/>
    </location>
</feature>
<sequence>MFLLVIFNKKLGRMLLVAGFLTGVLIVLSTTLWNITVMTSTTGPIYQGSTDKRAVAIAINVDWGEKYLPQLLDILEKGNSKVTFFVTGRWASKFPALVKEMDKKGHEVGNHGYSHSHPDRLSKEENRQEILKAEKVLMQITGKKPKLFAPPYGEKGKHVVEAASELGYFTIMWTIDTIDWKEGRRSSQIIEKVLSKLENGAIILMHPTTVTVEALPVILRSLNEKGYNIVPVSQIIN</sequence>
<dbReference type="GO" id="GO:0016810">
    <property type="term" value="F:hydrolase activity, acting on carbon-nitrogen (but not peptide) bonds"/>
    <property type="evidence" value="ECO:0007669"/>
    <property type="project" value="InterPro"/>
</dbReference>
<evidence type="ECO:0000313" key="5">
    <source>
        <dbReference type="Proteomes" id="UP000197032"/>
    </source>
</evidence>
<dbReference type="PROSITE" id="PS51677">
    <property type="entry name" value="NODB"/>
    <property type="match status" value="1"/>
</dbReference>
<dbReference type="Gene3D" id="3.20.20.370">
    <property type="entry name" value="Glycoside hydrolase/deacetylase"/>
    <property type="match status" value="1"/>
</dbReference>
<dbReference type="InterPro" id="IPR050248">
    <property type="entry name" value="Polysacc_deacetylase_ArnD"/>
</dbReference>